<evidence type="ECO:0000313" key="14">
    <source>
        <dbReference type="EMBL" id="KAK1368461.1"/>
    </source>
</evidence>
<accession>A0AAD8MCD8</accession>
<comment type="subcellular location">
    <subcellularLocation>
        <location evidence="1">Endoplasmic reticulum membrane</location>
        <topology evidence="1">Multi-pass membrane protein</topology>
    </subcellularLocation>
</comment>
<keyword evidence="11" id="KW-0325">Glycoprotein</keyword>
<evidence type="ECO:0000256" key="5">
    <source>
        <dbReference type="ARBA" id="ARBA00022502"/>
    </source>
</evidence>
<evidence type="ECO:0000256" key="4">
    <source>
        <dbReference type="ARBA" id="ARBA00005641"/>
    </source>
</evidence>
<dbReference type="PANTHER" id="PTHR21072">
    <property type="entry name" value="GPI TRANSAMIDASE COMPONENT PIG-S"/>
    <property type="match status" value="1"/>
</dbReference>
<keyword evidence="7" id="KW-0378">Hydrolase</keyword>
<dbReference type="Proteomes" id="UP001237642">
    <property type="component" value="Unassembled WGS sequence"/>
</dbReference>
<gene>
    <name evidence="14" type="ORF">POM88_034553</name>
</gene>
<dbReference type="EMBL" id="JAUIZM010000008">
    <property type="protein sequence ID" value="KAK1368461.1"/>
    <property type="molecule type" value="Genomic_DNA"/>
</dbReference>
<keyword evidence="5" id="KW-0337">GPI-anchor biosynthesis</keyword>
<keyword evidence="9" id="KW-1133">Transmembrane helix</keyword>
<dbReference type="GO" id="GO:0006506">
    <property type="term" value="P:GPI anchor biosynthetic process"/>
    <property type="evidence" value="ECO:0007669"/>
    <property type="project" value="UniProtKB-KW"/>
</dbReference>
<evidence type="ECO:0000259" key="13">
    <source>
        <dbReference type="Pfam" id="PF26410"/>
    </source>
</evidence>
<keyword evidence="15" id="KW-1185">Reference proteome</keyword>
<dbReference type="SUPFAM" id="SSF51445">
    <property type="entry name" value="(Trans)glycosidases"/>
    <property type="match status" value="1"/>
</dbReference>
<dbReference type="Pfam" id="PF10510">
    <property type="entry name" value="PIG-S"/>
    <property type="match status" value="1"/>
</dbReference>
<evidence type="ECO:0000256" key="7">
    <source>
        <dbReference type="ARBA" id="ARBA00022801"/>
    </source>
</evidence>
<organism evidence="14 15">
    <name type="scientific">Heracleum sosnowskyi</name>
    <dbReference type="NCBI Taxonomy" id="360622"/>
    <lineage>
        <taxon>Eukaryota</taxon>
        <taxon>Viridiplantae</taxon>
        <taxon>Streptophyta</taxon>
        <taxon>Embryophyta</taxon>
        <taxon>Tracheophyta</taxon>
        <taxon>Spermatophyta</taxon>
        <taxon>Magnoliopsida</taxon>
        <taxon>eudicotyledons</taxon>
        <taxon>Gunneridae</taxon>
        <taxon>Pentapetalae</taxon>
        <taxon>asterids</taxon>
        <taxon>campanulids</taxon>
        <taxon>Apiales</taxon>
        <taxon>Apiaceae</taxon>
        <taxon>Apioideae</taxon>
        <taxon>apioid superclade</taxon>
        <taxon>Tordylieae</taxon>
        <taxon>Tordyliinae</taxon>
        <taxon>Heracleum</taxon>
    </lineage>
</organism>
<reference evidence="14" key="1">
    <citation type="submission" date="2023-02" db="EMBL/GenBank/DDBJ databases">
        <title>Genome of toxic invasive species Heracleum sosnowskyi carries increased number of genes despite the absence of recent whole-genome duplications.</title>
        <authorList>
            <person name="Schelkunov M."/>
            <person name="Shtratnikova V."/>
            <person name="Makarenko M."/>
            <person name="Klepikova A."/>
            <person name="Omelchenko D."/>
            <person name="Novikova G."/>
            <person name="Obukhova E."/>
            <person name="Bogdanov V."/>
            <person name="Penin A."/>
            <person name="Logacheva M."/>
        </authorList>
    </citation>
    <scope>NUCLEOTIDE SEQUENCE</scope>
    <source>
        <strain evidence="14">Hsosn_3</strain>
        <tissue evidence="14">Leaf</tissue>
    </source>
</reference>
<reference evidence="14" key="2">
    <citation type="submission" date="2023-05" db="EMBL/GenBank/DDBJ databases">
        <authorList>
            <person name="Schelkunov M.I."/>
        </authorList>
    </citation>
    <scope>NUCLEOTIDE SEQUENCE</scope>
    <source>
        <strain evidence="14">Hsosn_3</strain>
        <tissue evidence="14">Leaf</tissue>
    </source>
</reference>
<dbReference type="InterPro" id="IPR017853">
    <property type="entry name" value="GH"/>
</dbReference>
<feature type="domain" description="Glycoside hydrolase family 5" evidence="13">
    <location>
        <begin position="37"/>
        <end position="91"/>
    </location>
</feature>
<dbReference type="AlphaFoldDB" id="A0AAD8MCD8"/>
<evidence type="ECO:0000256" key="12">
    <source>
        <dbReference type="ARBA" id="ARBA00023295"/>
    </source>
</evidence>
<keyword evidence="8" id="KW-0256">Endoplasmic reticulum</keyword>
<comment type="similarity">
    <text evidence="3">Belongs to the PIGS family.</text>
</comment>
<dbReference type="GO" id="GO:0042765">
    <property type="term" value="C:GPI-anchor transamidase complex"/>
    <property type="evidence" value="ECO:0007669"/>
    <property type="project" value="InterPro"/>
</dbReference>
<keyword evidence="12" id="KW-0326">Glycosidase</keyword>
<dbReference type="InterPro" id="IPR019540">
    <property type="entry name" value="PtdIno-glycan_biosynth_class_S"/>
</dbReference>
<sequence>MGFVFDLGYSSDLQLMQDSLNGPSNSRVSEMMKRGAQMGMTVSPGVFNERVFKGLDYVIVEARRHRIQLILSLVNNLKVFGGKAQYVRLYAIRMYVYICHYAYRNFQEMEESLLAPIMRTLAPLANISIESQVLYHTPKSSFAYWDKEKESYIFSTKDLPFFAQQGPSNYNTFSEEFCREDLLCQPLNMES</sequence>
<proteinExistence type="inferred from homology"/>
<evidence type="ECO:0000313" key="15">
    <source>
        <dbReference type="Proteomes" id="UP001237642"/>
    </source>
</evidence>
<evidence type="ECO:0000256" key="11">
    <source>
        <dbReference type="ARBA" id="ARBA00023180"/>
    </source>
</evidence>
<evidence type="ECO:0000256" key="3">
    <source>
        <dbReference type="ARBA" id="ARBA00005316"/>
    </source>
</evidence>
<evidence type="ECO:0000256" key="9">
    <source>
        <dbReference type="ARBA" id="ARBA00022989"/>
    </source>
</evidence>
<dbReference type="InterPro" id="IPR001547">
    <property type="entry name" value="Glyco_hydro_5"/>
</dbReference>
<evidence type="ECO:0000256" key="2">
    <source>
        <dbReference type="ARBA" id="ARBA00004687"/>
    </source>
</evidence>
<name>A0AAD8MCD8_9APIA</name>
<dbReference type="Pfam" id="PF26410">
    <property type="entry name" value="GH5_mannosidase"/>
    <property type="match status" value="1"/>
</dbReference>
<dbReference type="GO" id="GO:0016255">
    <property type="term" value="P:attachment of GPI anchor to protein"/>
    <property type="evidence" value="ECO:0007669"/>
    <property type="project" value="InterPro"/>
</dbReference>
<evidence type="ECO:0000256" key="6">
    <source>
        <dbReference type="ARBA" id="ARBA00022692"/>
    </source>
</evidence>
<evidence type="ECO:0000256" key="8">
    <source>
        <dbReference type="ARBA" id="ARBA00022824"/>
    </source>
</evidence>
<keyword evidence="10" id="KW-0472">Membrane</keyword>
<comment type="similarity">
    <text evidence="4">Belongs to the glycosyl hydrolase 5 (cellulase A) family.</text>
</comment>
<comment type="caution">
    <text evidence="14">The sequence shown here is derived from an EMBL/GenBank/DDBJ whole genome shotgun (WGS) entry which is preliminary data.</text>
</comment>
<evidence type="ECO:0000256" key="1">
    <source>
        <dbReference type="ARBA" id="ARBA00004477"/>
    </source>
</evidence>
<dbReference type="PANTHER" id="PTHR21072:SF13">
    <property type="entry name" value="GPI TRANSAMIDASE COMPONENT PIG-S"/>
    <property type="match status" value="1"/>
</dbReference>
<evidence type="ECO:0000256" key="10">
    <source>
        <dbReference type="ARBA" id="ARBA00023136"/>
    </source>
</evidence>
<dbReference type="Gene3D" id="3.20.20.80">
    <property type="entry name" value="Glycosidases"/>
    <property type="match status" value="1"/>
</dbReference>
<keyword evidence="6" id="KW-0812">Transmembrane</keyword>
<comment type="pathway">
    <text evidence="2">Glycolipid biosynthesis; glycosylphosphatidylinositol-anchor biosynthesis.</text>
</comment>
<protein>
    <recommendedName>
        <fullName evidence="13">Glycoside hydrolase family 5 domain-containing protein</fullName>
    </recommendedName>
</protein>